<evidence type="ECO:0000256" key="7">
    <source>
        <dbReference type="SAM" id="Phobius"/>
    </source>
</evidence>
<name>A0A6J6ETL9_9ZZZZ</name>
<dbReference type="InterPro" id="IPR027417">
    <property type="entry name" value="P-loop_NTPase"/>
</dbReference>
<feature type="transmembrane region" description="Helical" evidence="7">
    <location>
        <begin position="43"/>
        <end position="75"/>
    </location>
</feature>
<protein>
    <submittedName>
        <fullName evidence="10">Unannotated protein</fullName>
    </submittedName>
</protein>
<evidence type="ECO:0000256" key="1">
    <source>
        <dbReference type="ARBA" id="ARBA00004141"/>
    </source>
</evidence>
<dbReference type="SMART" id="SM00382">
    <property type="entry name" value="AAA"/>
    <property type="match status" value="1"/>
</dbReference>
<evidence type="ECO:0000259" key="9">
    <source>
        <dbReference type="PROSITE" id="PS50929"/>
    </source>
</evidence>
<accession>A0A6J6ETL9</accession>
<dbReference type="AlphaFoldDB" id="A0A6J6ETL9"/>
<dbReference type="EMBL" id="CAEZTV010000057">
    <property type="protein sequence ID" value="CAB4579832.1"/>
    <property type="molecule type" value="Genomic_DNA"/>
</dbReference>
<dbReference type="GO" id="GO:0140359">
    <property type="term" value="F:ABC-type transporter activity"/>
    <property type="evidence" value="ECO:0007669"/>
    <property type="project" value="InterPro"/>
</dbReference>
<dbReference type="InterPro" id="IPR039421">
    <property type="entry name" value="Type_1_exporter"/>
</dbReference>
<feature type="transmembrane region" description="Helical" evidence="7">
    <location>
        <begin position="147"/>
        <end position="167"/>
    </location>
</feature>
<keyword evidence="4" id="KW-0067">ATP-binding</keyword>
<sequence>MFSKSAIDLNKHNNQEIIYSTTVGVENLTTRVIGSALMIFSDLVLLLVLFVGLLFVNTSISLSIFLIFSLVALALNKYMKSTSYQLGIDEARLGVSSNENIVEALNSYRELVVKNRRSFYIEKITGLRMDLATVTAKKNFMPNLSKYAFEIALIIASFVIAGIQFALYNSSQAIASLAIFLAASTRIAPAILRIQQSTIYLSLGLGTVEKTLGMIDFARSGNHDNLISTEKSFDHRDFEASVDIQDLNFRYEKNGKFEIQNLNLKIAPGSQIAITGSSGAGKTTLVDLILGVFSNDYDSVKISGLTPLSAFSRWPGAVAYVPQNINIMNATIRENISQGYESDPADEERVWNSLRVAHLDEFVKSLPLGIDTYVGEFGNQLSGGQRQRLGIARALFTSPKLLILDEATSALDGETESLISQTIKELKGNCTVILIAHRLSSVMNADKVIFMDNGKITAEGTFSEVRELSLEFEKQVKLMGIAANN</sequence>
<dbReference type="Pfam" id="PF00005">
    <property type="entry name" value="ABC_tran"/>
    <property type="match status" value="1"/>
</dbReference>
<dbReference type="InterPro" id="IPR003439">
    <property type="entry name" value="ABC_transporter-like_ATP-bd"/>
</dbReference>
<keyword evidence="5 7" id="KW-1133">Transmembrane helix</keyword>
<dbReference type="InterPro" id="IPR017871">
    <property type="entry name" value="ABC_transporter-like_CS"/>
</dbReference>
<keyword evidence="3" id="KW-0547">Nucleotide-binding</keyword>
<organism evidence="10">
    <name type="scientific">freshwater metagenome</name>
    <dbReference type="NCBI Taxonomy" id="449393"/>
    <lineage>
        <taxon>unclassified sequences</taxon>
        <taxon>metagenomes</taxon>
        <taxon>ecological metagenomes</taxon>
    </lineage>
</organism>
<evidence type="ECO:0000259" key="8">
    <source>
        <dbReference type="PROSITE" id="PS50893"/>
    </source>
</evidence>
<feature type="domain" description="ABC transporter" evidence="8">
    <location>
        <begin position="242"/>
        <end position="478"/>
    </location>
</feature>
<reference evidence="10" key="1">
    <citation type="submission" date="2020-05" db="EMBL/GenBank/DDBJ databases">
        <authorList>
            <person name="Chiriac C."/>
            <person name="Salcher M."/>
            <person name="Ghai R."/>
            <person name="Kavagutti S V."/>
        </authorList>
    </citation>
    <scope>NUCLEOTIDE SEQUENCE</scope>
</reference>
<proteinExistence type="predicted"/>
<dbReference type="InterPro" id="IPR003593">
    <property type="entry name" value="AAA+_ATPase"/>
</dbReference>
<evidence type="ECO:0000256" key="6">
    <source>
        <dbReference type="ARBA" id="ARBA00023136"/>
    </source>
</evidence>
<dbReference type="Gene3D" id="3.40.50.300">
    <property type="entry name" value="P-loop containing nucleotide triphosphate hydrolases"/>
    <property type="match status" value="1"/>
</dbReference>
<dbReference type="GO" id="GO:0034040">
    <property type="term" value="F:ATPase-coupled lipid transmembrane transporter activity"/>
    <property type="evidence" value="ECO:0007669"/>
    <property type="project" value="TreeGrafter"/>
</dbReference>
<dbReference type="PROSITE" id="PS50893">
    <property type="entry name" value="ABC_TRANSPORTER_2"/>
    <property type="match status" value="1"/>
</dbReference>
<evidence type="ECO:0000256" key="4">
    <source>
        <dbReference type="ARBA" id="ARBA00022840"/>
    </source>
</evidence>
<dbReference type="Gene3D" id="1.20.1560.10">
    <property type="entry name" value="ABC transporter type 1, transmembrane domain"/>
    <property type="match status" value="1"/>
</dbReference>
<dbReference type="PANTHER" id="PTHR24221">
    <property type="entry name" value="ATP-BINDING CASSETTE SUB-FAMILY B"/>
    <property type="match status" value="1"/>
</dbReference>
<gene>
    <name evidence="10" type="ORF">UFOPK1747_00489</name>
</gene>
<dbReference type="SUPFAM" id="SSF52540">
    <property type="entry name" value="P-loop containing nucleoside triphosphate hydrolases"/>
    <property type="match status" value="1"/>
</dbReference>
<dbReference type="GO" id="GO:0005524">
    <property type="term" value="F:ATP binding"/>
    <property type="evidence" value="ECO:0007669"/>
    <property type="project" value="UniProtKB-KW"/>
</dbReference>
<dbReference type="InterPro" id="IPR011527">
    <property type="entry name" value="ABC1_TM_dom"/>
</dbReference>
<keyword evidence="6 7" id="KW-0472">Membrane</keyword>
<keyword evidence="2 7" id="KW-0812">Transmembrane</keyword>
<evidence type="ECO:0000256" key="2">
    <source>
        <dbReference type="ARBA" id="ARBA00022692"/>
    </source>
</evidence>
<feature type="domain" description="ABC transmembrane type-1" evidence="9">
    <location>
        <begin position="1"/>
        <end position="203"/>
    </location>
</feature>
<dbReference type="GO" id="GO:0016020">
    <property type="term" value="C:membrane"/>
    <property type="evidence" value="ECO:0007669"/>
    <property type="project" value="UniProtKB-SubCell"/>
</dbReference>
<dbReference type="SUPFAM" id="SSF90123">
    <property type="entry name" value="ABC transporter transmembrane region"/>
    <property type="match status" value="1"/>
</dbReference>
<dbReference type="PROSITE" id="PS00211">
    <property type="entry name" value="ABC_TRANSPORTER_1"/>
    <property type="match status" value="1"/>
</dbReference>
<comment type="subcellular location">
    <subcellularLocation>
        <location evidence="1">Membrane</location>
        <topology evidence="1">Multi-pass membrane protein</topology>
    </subcellularLocation>
</comment>
<dbReference type="PANTHER" id="PTHR24221:SF654">
    <property type="entry name" value="ATP-BINDING CASSETTE SUB-FAMILY B MEMBER 6"/>
    <property type="match status" value="1"/>
</dbReference>
<evidence type="ECO:0000256" key="3">
    <source>
        <dbReference type="ARBA" id="ARBA00022741"/>
    </source>
</evidence>
<evidence type="ECO:0000313" key="10">
    <source>
        <dbReference type="EMBL" id="CAB4579832.1"/>
    </source>
</evidence>
<evidence type="ECO:0000256" key="5">
    <source>
        <dbReference type="ARBA" id="ARBA00022989"/>
    </source>
</evidence>
<dbReference type="InterPro" id="IPR036640">
    <property type="entry name" value="ABC1_TM_sf"/>
</dbReference>
<dbReference type="PROSITE" id="PS50929">
    <property type="entry name" value="ABC_TM1F"/>
    <property type="match status" value="1"/>
</dbReference>
<dbReference type="GO" id="GO:0016887">
    <property type="term" value="F:ATP hydrolysis activity"/>
    <property type="evidence" value="ECO:0007669"/>
    <property type="project" value="InterPro"/>
</dbReference>